<dbReference type="Pfam" id="PF20248">
    <property type="entry name" value="DUF6603"/>
    <property type="match status" value="1"/>
</dbReference>
<dbReference type="AlphaFoldDB" id="A0A9D1RBN5"/>
<dbReference type="EMBL" id="DXGF01000165">
    <property type="protein sequence ID" value="HIW84550.1"/>
    <property type="molecule type" value="Genomic_DNA"/>
</dbReference>
<reference evidence="2" key="1">
    <citation type="journal article" date="2021" name="PeerJ">
        <title>Extensive microbial diversity within the chicken gut microbiome revealed by metagenomics and culture.</title>
        <authorList>
            <person name="Gilroy R."/>
            <person name="Ravi A."/>
            <person name="Getino M."/>
            <person name="Pursley I."/>
            <person name="Horton D.L."/>
            <person name="Alikhan N.F."/>
            <person name="Baker D."/>
            <person name="Gharbi K."/>
            <person name="Hall N."/>
            <person name="Watson M."/>
            <person name="Adriaenssens E.M."/>
            <person name="Foster-Nyarko E."/>
            <person name="Jarju S."/>
            <person name="Secka A."/>
            <person name="Antonio M."/>
            <person name="Oren A."/>
            <person name="Chaudhuri R.R."/>
            <person name="La Ragione R."/>
            <person name="Hildebrand F."/>
            <person name="Pallen M.J."/>
        </authorList>
    </citation>
    <scope>NUCLEOTIDE SEQUENCE</scope>
    <source>
        <strain evidence="2">ChiSxjej1B13-11762</strain>
    </source>
</reference>
<name>A0A9D1RBN5_9FIRM</name>
<evidence type="ECO:0000313" key="2">
    <source>
        <dbReference type="EMBL" id="HIW84550.1"/>
    </source>
</evidence>
<evidence type="ECO:0000313" key="3">
    <source>
        <dbReference type="Proteomes" id="UP000824263"/>
    </source>
</evidence>
<gene>
    <name evidence="2" type="ORF">H9873_09525</name>
</gene>
<sequence length="1040" mass="115367">ALYVKQVYLEMSSDSWEVGCFSFQIGLEANWKILQMFELEEMELYFSCRDTDFFVLSGRLRAGGAELALEIRKAGEFQIAGYMLNTEAVPLEGFLKGIGIPSENLPQIGLEELRFSCVPEENIYSFSAGVDWQVSPDDLWQFEGVLAAFSLEAEKKGEVWKTDVEISGKVRFHSYAFQIKMQLGEQTRLWLTLLDDPAVFRLQEFIRKLGYEEFVLPEGLDLALRELTLAYDFSEDKLEFLTVLEQGALYFRSDLEEETAGKRRYFLAVKIDGEIDLAGLPVIGRILAGDGTASIGDFMLTAASEEIEELSLGGMEVPMPVQKGLTFLVSLRLQSETRLLRIVLGQTKSEVLKKDIGEASEGFGQLQLGCQIGPVYLQGIGIAYKDGAFQVNLTASLRGSGLFFELEGLFAEYRLSDHTVHFGLQGIELEFKTAMVEAGGGFVNEGNDAFAGTLLISAAGLSLSAIGACQTGRDPSVFAFASLRGLRFGPPCFQVTEIAAGMGCSRSILIPPVEELEEFPLIQVVQGKEELEGLLSQVDRLFPAQKKSSWIAAGIGADCFRMADAVVIAILQLGTSDVFDLLGRAQIEIPHRAPEPAARASLLIKLTVDPEQGNIPIDGVLGSDSYVLSRNCHLSGGFSFYLWYGGEHRGDFVISLGGYHARYQRPEHYPSPQRLKLSWQLCPELYVGGSLYFALTPSAVMAGGDFQMDFTWKCVKAWFHAYVDILMCWKPYAYDFSVGISLGVNVNLSLFKLHFELGCSLSIWGPDFSGKACIHLWIISFTISFGHGQKKSQTISIEEFRESFLSSSSEEKRLAETGEEKGEFKGIDLTFTDGLIGDRQAEETSGKTVNAQRLQIQVVSNVPLTSLRFDQQEALKSAEENIWLRPCGEKVSPGMSVTVERIDQTPVQGSWHQELIWERVPSALWAPSEWQEETMECCTGLKIRVEQPGGYRGLCFTAACREEEEECLLPAPEERPFVEYDQTQAYELLGGITDPKQTEKRATLFEHFGGDSIDLSGFGEPREIFRIAPVLARIGGKRDG</sequence>
<dbReference type="InterPro" id="IPR046538">
    <property type="entry name" value="DUF6603"/>
</dbReference>
<feature type="domain" description="DUF6603" evidence="1">
    <location>
        <begin position="370"/>
        <end position="852"/>
    </location>
</feature>
<organism evidence="2 3">
    <name type="scientific">Candidatus Dorea gallistercoris</name>
    <dbReference type="NCBI Taxonomy" id="2838542"/>
    <lineage>
        <taxon>Bacteria</taxon>
        <taxon>Bacillati</taxon>
        <taxon>Bacillota</taxon>
        <taxon>Clostridia</taxon>
        <taxon>Lachnospirales</taxon>
        <taxon>Lachnospiraceae</taxon>
        <taxon>Dorea</taxon>
    </lineage>
</organism>
<comment type="caution">
    <text evidence="2">The sequence shown here is derived from an EMBL/GenBank/DDBJ whole genome shotgun (WGS) entry which is preliminary data.</text>
</comment>
<feature type="non-terminal residue" evidence="2">
    <location>
        <position position="1"/>
    </location>
</feature>
<evidence type="ECO:0000259" key="1">
    <source>
        <dbReference type="Pfam" id="PF20248"/>
    </source>
</evidence>
<dbReference type="Proteomes" id="UP000824263">
    <property type="component" value="Unassembled WGS sequence"/>
</dbReference>
<reference evidence="2" key="2">
    <citation type="submission" date="2021-04" db="EMBL/GenBank/DDBJ databases">
        <authorList>
            <person name="Gilroy R."/>
        </authorList>
    </citation>
    <scope>NUCLEOTIDE SEQUENCE</scope>
    <source>
        <strain evidence="2">ChiSxjej1B13-11762</strain>
    </source>
</reference>
<accession>A0A9D1RBN5</accession>
<proteinExistence type="predicted"/>
<protein>
    <recommendedName>
        <fullName evidence="1">DUF6603 domain-containing protein</fullName>
    </recommendedName>
</protein>